<dbReference type="Proteomes" id="UP000238479">
    <property type="component" value="Chromosome 5"/>
</dbReference>
<dbReference type="STRING" id="74649.A0A2P6Q2J4"/>
<comment type="caution">
    <text evidence="7">The sequence shown here is derived from an EMBL/GenBank/DDBJ whole genome shotgun (WGS) entry which is preliminary data.</text>
</comment>
<evidence type="ECO:0000256" key="3">
    <source>
        <dbReference type="ARBA" id="ARBA00023163"/>
    </source>
</evidence>
<dbReference type="InterPro" id="IPR006447">
    <property type="entry name" value="Myb_dom_plants"/>
</dbReference>
<dbReference type="EMBL" id="PDCK01000043">
    <property type="protein sequence ID" value="PRQ28402.1"/>
    <property type="molecule type" value="Genomic_DNA"/>
</dbReference>
<dbReference type="InterPro" id="IPR046955">
    <property type="entry name" value="PHR1-like"/>
</dbReference>
<feature type="region of interest" description="Disordered" evidence="5">
    <location>
        <begin position="290"/>
        <end position="311"/>
    </location>
</feature>
<protein>
    <submittedName>
        <fullName evidence="7">Putative transcription factor MYB-HB-like family</fullName>
    </submittedName>
</protein>
<keyword evidence="3" id="KW-0804">Transcription</keyword>
<gene>
    <name evidence="7" type="ORF">RchiOBHm_Chr5g0002671</name>
</gene>
<proteinExistence type="predicted"/>
<dbReference type="OrthoDB" id="551907at2759"/>
<feature type="domain" description="HTH myb-type" evidence="6">
    <location>
        <begin position="72"/>
        <end position="132"/>
    </location>
</feature>
<evidence type="ECO:0000256" key="2">
    <source>
        <dbReference type="ARBA" id="ARBA00023015"/>
    </source>
</evidence>
<dbReference type="SUPFAM" id="SSF46689">
    <property type="entry name" value="Homeodomain-like"/>
    <property type="match status" value="1"/>
</dbReference>
<keyword evidence="2" id="KW-0805">Transcription regulation</keyword>
<dbReference type="InterPro" id="IPR009057">
    <property type="entry name" value="Homeodomain-like_sf"/>
</dbReference>
<sequence>MERVEIVDRLSSLVSSSSSSLDNGEVYSPNCSSFGDHAMRIAAQRMRVHYTTLPAHQISLLKSSTTVRPYVRSKVPRLRWSPDLHRCFVHAVERLGGEDRATPKLILEIMNVKGLTISHIKSHLQMYRSMKHEKRIQEEAIAAKRNDKANPSDSNNSYWLNSNKSTATPPTYCQRSNWMMRNMYNSAPYQSNRSYIEGIDHKNTSTLAKWNNENYRQNSYFIFTDLVKRGSDDAQESNDQVKVLSFVNAGCQSNHSKPEDLGGETETGAEIDAAMSPSLKSSSKAYYSQQFRPSDSENSVVNDVSLELSLT</sequence>
<dbReference type="GO" id="GO:0005634">
    <property type="term" value="C:nucleus"/>
    <property type="evidence" value="ECO:0007669"/>
    <property type="project" value="UniProtKB-SubCell"/>
</dbReference>
<evidence type="ECO:0000256" key="1">
    <source>
        <dbReference type="ARBA" id="ARBA00004123"/>
    </source>
</evidence>
<dbReference type="Gene3D" id="1.10.10.60">
    <property type="entry name" value="Homeodomain-like"/>
    <property type="match status" value="1"/>
</dbReference>
<accession>A0A2P6Q2J4</accession>
<evidence type="ECO:0000313" key="8">
    <source>
        <dbReference type="Proteomes" id="UP000238479"/>
    </source>
</evidence>
<feature type="compositionally biased region" description="Polar residues" evidence="5">
    <location>
        <begin position="151"/>
        <end position="162"/>
    </location>
</feature>
<dbReference type="Pfam" id="PF00249">
    <property type="entry name" value="Myb_DNA-binding"/>
    <property type="match status" value="1"/>
</dbReference>
<dbReference type="GO" id="GO:0003700">
    <property type="term" value="F:DNA-binding transcription factor activity"/>
    <property type="evidence" value="ECO:0007669"/>
    <property type="project" value="InterPro"/>
</dbReference>
<dbReference type="PANTHER" id="PTHR31314:SF84">
    <property type="entry name" value="HOMEODOMAIN-LIKE SUPERFAMILY PROTEIN-RELATED"/>
    <property type="match status" value="1"/>
</dbReference>
<keyword evidence="4" id="KW-0539">Nucleus</keyword>
<evidence type="ECO:0000256" key="4">
    <source>
        <dbReference type="ARBA" id="ARBA00023242"/>
    </source>
</evidence>
<dbReference type="GO" id="GO:0003677">
    <property type="term" value="F:DNA binding"/>
    <property type="evidence" value="ECO:0007669"/>
    <property type="project" value="InterPro"/>
</dbReference>
<evidence type="ECO:0000259" key="6">
    <source>
        <dbReference type="PROSITE" id="PS51294"/>
    </source>
</evidence>
<organism evidence="7 8">
    <name type="scientific">Rosa chinensis</name>
    <name type="common">China rose</name>
    <dbReference type="NCBI Taxonomy" id="74649"/>
    <lineage>
        <taxon>Eukaryota</taxon>
        <taxon>Viridiplantae</taxon>
        <taxon>Streptophyta</taxon>
        <taxon>Embryophyta</taxon>
        <taxon>Tracheophyta</taxon>
        <taxon>Spermatophyta</taxon>
        <taxon>Magnoliopsida</taxon>
        <taxon>eudicotyledons</taxon>
        <taxon>Gunneridae</taxon>
        <taxon>Pentapetalae</taxon>
        <taxon>rosids</taxon>
        <taxon>fabids</taxon>
        <taxon>Rosales</taxon>
        <taxon>Rosaceae</taxon>
        <taxon>Rosoideae</taxon>
        <taxon>Rosoideae incertae sedis</taxon>
        <taxon>Rosa</taxon>
    </lineage>
</organism>
<dbReference type="AlphaFoldDB" id="A0A2P6Q2J4"/>
<dbReference type="InterPro" id="IPR017930">
    <property type="entry name" value="Myb_dom"/>
</dbReference>
<dbReference type="PANTHER" id="PTHR31314">
    <property type="entry name" value="MYB FAMILY TRANSCRIPTION FACTOR PHL7-LIKE"/>
    <property type="match status" value="1"/>
</dbReference>
<dbReference type="PROSITE" id="PS51294">
    <property type="entry name" value="HTH_MYB"/>
    <property type="match status" value="1"/>
</dbReference>
<evidence type="ECO:0000256" key="5">
    <source>
        <dbReference type="SAM" id="MobiDB-lite"/>
    </source>
</evidence>
<feature type="region of interest" description="Disordered" evidence="5">
    <location>
        <begin position="142"/>
        <end position="162"/>
    </location>
</feature>
<dbReference type="NCBIfam" id="TIGR01557">
    <property type="entry name" value="myb_SHAQKYF"/>
    <property type="match status" value="1"/>
</dbReference>
<comment type="subcellular location">
    <subcellularLocation>
        <location evidence="1">Nucleus</location>
    </subcellularLocation>
</comment>
<dbReference type="Gramene" id="PRQ28402">
    <property type="protein sequence ID" value="PRQ28402"/>
    <property type="gene ID" value="RchiOBHm_Chr5g0002671"/>
</dbReference>
<dbReference type="FunFam" id="1.10.10.60:FF:000002">
    <property type="entry name" value="Myb family transcription factor"/>
    <property type="match status" value="1"/>
</dbReference>
<keyword evidence="8" id="KW-1185">Reference proteome</keyword>
<name>A0A2P6Q2J4_ROSCH</name>
<dbReference type="InterPro" id="IPR001005">
    <property type="entry name" value="SANT/Myb"/>
</dbReference>
<feature type="compositionally biased region" description="Low complexity" evidence="5">
    <location>
        <begin position="296"/>
        <end position="305"/>
    </location>
</feature>
<reference evidence="7 8" key="1">
    <citation type="journal article" date="2018" name="Nat. Genet.">
        <title>The Rosa genome provides new insights in the design of modern roses.</title>
        <authorList>
            <person name="Bendahmane M."/>
        </authorList>
    </citation>
    <scope>NUCLEOTIDE SEQUENCE [LARGE SCALE GENOMIC DNA]</scope>
    <source>
        <strain evidence="8">cv. Old Blush</strain>
    </source>
</reference>
<dbReference type="OMA" id="DAQESND"/>
<evidence type="ECO:0000313" key="7">
    <source>
        <dbReference type="EMBL" id="PRQ28402.1"/>
    </source>
</evidence>